<dbReference type="Pfam" id="PF00072">
    <property type="entry name" value="Response_reg"/>
    <property type="match status" value="1"/>
</dbReference>
<dbReference type="SUPFAM" id="SSF52172">
    <property type="entry name" value="CheY-like"/>
    <property type="match status" value="1"/>
</dbReference>
<dbReference type="Gene3D" id="3.40.50.2300">
    <property type="match status" value="1"/>
</dbReference>
<feature type="domain" description="Response regulatory" evidence="2">
    <location>
        <begin position="3"/>
        <end position="114"/>
    </location>
</feature>
<dbReference type="PROSITE" id="PS50930">
    <property type="entry name" value="HTH_LYTTR"/>
    <property type="match status" value="1"/>
</dbReference>
<dbReference type="InterPro" id="IPR001789">
    <property type="entry name" value="Sig_transdc_resp-reg_receiver"/>
</dbReference>
<name>A0ABV8PM91_9FLAO</name>
<gene>
    <name evidence="4" type="ORF">ACFOWS_06465</name>
</gene>
<proteinExistence type="predicted"/>
<dbReference type="SMART" id="SM00850">
    <property type="entry name" value="LytTR"/>
    <property type="match status" value="1"/>
</dbReference>
<dbReference type="InterPro" id="IPR007492">
    <property type="entry name" value="LytTR_DNA-bd_dom"/>
</dbReference>
<dbReference type="PANTHER" id="PTHR45526:SF1">
    <property type="entry name" value="TRANSCRIPTIONAL REGULATORY PROTEIN DCUR-RELATED"/>
    <property type="match status" value="1"/>
</dbReference>
<dbReference type="InterPro" id="IPR011006">
    <property type="entry name" value="CheY-like_superfamily"/>
</dbReference>
<evidence type="ECO:0000259" key="2">
    <source>
        <dbReference type="PROSITE" id="PS50110"/>
    </source>
</evidence>
<feature type="domain" description="HTH LytTR-type" evidence="3">
    <location>
        <begin position="137"/>
        <end position="237"/>
    </location>
</feature>
<protein>
    <submittedName>
        <fullName evidence="4">LytR/AlgR family response regulator transcription factor</fullName>
    </submittedName>
</protein>
<dbReference type="PROSITE" id="PS50110">
    <property type="entry name" value="RESPONSE_REGULATORY"/>
    <property type="match status" value="1"/>
</dbReference>
<dbReference type="PANTHER" id="PTHR45526">
    <property type="entry name" value="TRANSCRIPTIONAL REGULATORY PROTEIN DPIA"/>
    <property type="match status" value="1"/>
</dbReference>
<sequence>MMTCAIIEDEIRAKEVLERYIDKVDYLNLVGYCQNGLEALDKIPKWNPDIIFLDINMPNLNGLELLQILRHRPKVIITTAYSDYALESYEFEVVDYLLKPVEFNKFMRAVNRAKDTTSNLHSGQRVSSEKTNDGPYALFKSGSKTHKVYYNDILFLEKDGNYLEIHLVDGQKILIRSNISDVMNLVPECLFQRVHKSFVVNINAVEIIEVNKLTLTNRHKIPLGASFRQALNNRIENRQQ</sequence>
<evidence type="ECO:0000256" key="1">
    <source>
        <dbReference type="PROSITE-ProRule" id="PRU00169"/>
    </source>
</evidence>
<keyword evidence="1" id="KW-0597">Phosphoprotein</keyword>
<dbReference type="InterPro" id="IPR051271">
    <property type="entry name" value="2C-system_Tx_regulators"/>
</dbReference>
<reference evidence="5" key="1">
    <citation type="journal article" date="2019" name="Int. J. Syst. Evol. Microbiol.">
        <title>The Global Catalogue of Microorganisms (GCM) 10K type strain sequencing project: providing services to taxonomists for standard genome sequencing and annotation.</title>
        <authorList>
            <consortium name="The Broad Institute Genomics Platform"/>
            <consortium name="The Broad Institute Genome Sequencing Center for Infectious Disease"/>
            <person name="Wu L."/>
            <person name="Ma J."/>
        </authorList>
    </citation>
    <scope>NUCLEOTIDE SEQUENCE [LARGE SCALE GENOMIC DNA]</scope>
    <source>
        <strain evidence="5">CGMCC 1.15774</strain>
    </source>
</reference>
<feature type="modified residue" description="4-aspartylphosphate" evidence="1">
    <location>
        <position position="54"/>
    </location>
</feature>
<dbReference type="RefSeq" id="WP_379763125.1">
    <property type="nucleotide sequence ID" value="NZ_JBHSCL010000004.1"/>
</dbReference>
<evidence type="ECO:0000313" key="5">
    <source>
        <dbReference type="Proteomes" id="UP001595841"/>
    </source>
</evidence>
<evidence type="ECO:0000313" key="4">
    <source>
        <dbReference type="EMBL" id="MFC4219765.1"/>
    </source>
</evidence>
<keyword evidence="5" id="KW-1185">Reference proteome</keyword>
<accession>A0ABV8PM91</accession>
<evidence type="ECO:0000259" key="3">
    <source>
        <dbReference type="PROSITE" id="PS50930"/>
    </source>
</evidence>
<dbReference type="Pfam" id="PF04397">
    <property type="entry name" value="LytTR"/>
    <property type="match status" value="1"/>
</dbReference>
<dbReference type="Gene3D" id="2.40.50.1020">
    <property type="entry name" value="LytTr DNA-binding domain"/>
    <property type="match status" value="1"/>
</dbReference>
<organism evidence="4 5">
    <name type="scientific">Flagellimonas marina</name>
    <dbReference type="NCBI Taxonomy" id="1775168"/>
    <lineage>
        <taxon>Bacteria</taxon>
        <taxon>Pseudomonadati</taxon>
        <taxon>Bacteroidota</taxon>
        <taxon>Flavobacteriia</taxon>
        <taxon>Flavobacteriales</taxon>
        <taxon>Flavobacteriaceae</taxon>
        <taxon>Flagellimonas</taxon>
    </lineage>
</organism>
<dbReference type="EMBL" id="JBHSCL010000004">
    <property type="protein sequence ID" value="MFC4219765.1"/>
    <property type="molecule type" value="Genomic_DNA"/>
</dbReference>
<dbReference type="SMART" id="SM00448">
    <property type="entry name" value="REC"/>
    <property type="match status" value="1"/>
</dbReference>
<dbReference type="Proteomes" id="UP001595841">
    <property type="component" value="Unassembled WGS sequence"/>
</dbReference>
<comment type="caution">
    <text evidence="4">The sequence shown here is derived from an EMBL/GenBank/DDBJ whole genome shotgun (WGS) entry which is preliminary data.</text>
</comment>